<evidence type="ECO:0000256" key="2">
    <source>
        <dbReference type="SAM" id="Phobius"/>
    </source>
</evidence>
<dbReference type="Pfam" id="PF16951">
    <property type="entry name" value="MaAIMP_sms"/>
    <property type="match status" value="1"/>
</dbReference>
<comment type="caution">
    <text evidence="3">The sequence shown here is derived from an EMBL/GenBank/DDBJ whole genome shotgun (WGS) entry which is preliminary data.</text>
</comment>
<evidence type="ECO:0000256" key="1">
    <source>
        <dbReference type="SAM" id="MobiDB-lite"/>
    </source>
</evidence>
<accession>A0ABU2AY66</accession>
<keyword evidence="4" id="KW-1185">Reference proteome</keyword>
<gene>
    <name evidence="3" type="ORF">J2S62_000559</name>
</gene>
<keyword evidence="2" id="KW-0472">Membrane</keyword>
<protein>
    <submittedName>
        <fullName evidence="3">Uncharacterized protein</fullName>
    </submittedName>
</protein>
<dbReference type="InterPro" id="IPR031596">
    <property type="entry name" value="MaAIMP_sms"/>
</dbReference>
<evidence type="ECO:0000313" key="3">
    <source>
        <dbReference type="EMBL" id="MDR7346302.1"/>
    </source>
</evidence>
<dbReference type="EMBL" id="JAVDYJ010000001">
    <property type="protein sequence ID" value="MDR7346302.1"/>
    <property type="molecule type" value="Genomic_DNA"/>
</dbReference>
<feature type="compositionally biased region" description="Basic and acidic residues" evidence="1">
    <location>
        <begin position="42"/>
        <end position="56"/>
    </location>
</feature>
<proteinExistence type="predicted"/>
<feature type="region of interest" description="Disordered" evidence="1">
    <location>
        <begin position="33"/>
        <end position="56"/>
    </location>
</feature>
<keyword evidence="2" id="KW-0812">Transmembrane</keyword>
<reference evidence="3 4" key="1">
    <citation type="submission" date="2023-07" db="EMBL/GenBank/DDBJ databases">
        <title>Sequencing the genomes of 1000 actinobacteria strains.</title>
        <authorList>
            <person name="Klenk H.-P."/>
        </authorList>
    </citation>
    <scope>NUCLEOTIDE SEQUENCE [LARGE SCALE GENOMIC DNA]</scope>
    <source>
        <strain evidence="3 4">DSM 22966</strain>
    </source>
</reference>
<feature type="transmembrane region" description="Helical" evidence="2">
    <location>
        <begin position="6"/>
        <end position="25"/>
    </location>
</feature>
<keyword evidence="2" id="KW-1133">Transmembrane helix</keyword>
<dbReference type="NCBIfam" id="NF033493">
    <property type="entry name" value="MetS_like_NSS"/>
    <property type="match status" value="1"/>
</dbReference>
<sequence length="56" mass="5922">MSTAAIIMMVIACVTVFGGVISAVIHIQRNPDAQSGEFGDEGLVHDEPAGRLRNEP</sequence>
<dbReference type="Proteomes" id="UP001183794">
    <property type="component" value="Unassembled WGS sequence"/>
</dbReference>
<organism evidence="3 4">
    <name type="scientific">Enteractinococcus fodinae</name>
    <dbReference type="NCBI Taxonomy" id="684663"/>
    <lineage>
        <taxon>Bacteria</taxon>
        <taxon>Bacillati</taxon>
        <taxon>Actinomycetota</taxon>
        <taxon>Actinomycetes</taxon>
        <taxon>Micrococcales</taxon>
        <taxon>Micrococcaceae</taxon>
    </lineage>
</organism>
<evidence type="ECO:0000313" key="4">
    <source>
        <dbReference type="Proteomes" id="UP001183794"/>
    </source>
</evidence>
<dbReference type="RefSeq" id="WP_310171133.1">
    <property type="nucleotide sequence ID" value="NZ_BAABHE010000002.1"/>
</dbReference>
<name>A0ABU2AY66_9MICC</name>